<feature type="compositionally biased region" description="Basic and acidic residues" evidence="1">
    <location>
        <begin position="82"/>
        <end position="103"/>
    </location>
</feature>
<protein>
    <submittedName>
        <fullName evidence="2">Uncharacterized protein</fullName>
    </submittedName>
</protein>
<name>A0ABY7CN45_9BASI</name>
<keyword evidence="3" id="KW-1185">Reference proteome</keyword>
<feature type="compositionally biased region" description="Polar residues" evidence="1">
    <location>
        <begin position="188"/>
        <end position="210"/>
    </location>
</feature>
<feature type="region of interest" description="Disordered" evidence="1">
    <location>
        <begin position="305"/>
        <end position="414"/>
    </location>
</feature>
<organism evidence="2 3">
    <name type="scientific">Puccinia triticina</name>
    <dbReference type="NCBI Taxonomy" id="208348"/>
    <lineage>
        <taxon>Eukaryota</taxon>
        <taxon>Fungi</taxon>
        <taxon>Dikarya</taxon>
        <taxon>Basidiomycota</taxon>
        <taxon>Pucciniomycotina</taxon>
        <taxon>Pucciniomycetes</taxon>
        <taxon>Pucciniales</taxon>
        <taxon>Pucciniaceae</taxon>
        <taxon>Puccinia</taxon>
    </lineage>
</organism>
<feature type="compositionally biased region" description="Basic residues" evidence="1">
    <location>
        <begin position="322"/>
        <end position="332"/>
    </location>
</feature>
<evidence type="ECO:0000313" key="2">
    <source>
        <dbReference type="EMBL" id="WAQ86094.1"/>
    </source>
</evidence>
<accession>A0ABY7CN45</accession>
<proteinExistence type="predicted"/>
<sequence>MSFLYNWLQPEQHRAHPDCKLSSRSSSLNLLRAINSYPQYHQNRPPSACMNTLFNRFKKLFSPMGKITEFLSPRSSPRKGQVKPEEEKEKRTAPRKTKADSPKKPARKLRKPRDEASIKTRSSAGSLASSFVLVSSQETFLCETRPTQGPSNANLPPVSESPSREEPAHPSMVPTSRAVSGLRKKSPTRTPMSRAPIQTRSRTAASQHQSAAPAEVASSEDAHDVQRFSYPVEILSVDPVSTQAGSSTAQILDIEGFHTDSMGPSKRQNNDMVIYPDSFPGVKNIKNAWNIFDNFAVPPSAFATPQPFAAPQPVPRVDSPPKKRRLLSRKTNQRIDWFSHPSRPKLETIPESQSSDAETLSENESRLSLSQSSSKRFSASTPPHSHTETVGGFSSPAQSTSTQNSQKATKQDPKLILSKLFQMMEEDSI</sequence>
<feature type="region of interest" description="Disordered" evidence="1">
    <location>
        <begin position="142"/>
        <end position="222"/>
    </location>
</feature>
<dbReference type="EMBL" id="CP110426">
    <property type="protein sequence ID" value="WAQ86094.1"/>
    <property type="molecule type" value="Genomic_DNA"/>
</dbReference>
<dbReference type="GeneID" id="77811355"/>
<evidence type="ECO:0000256" key="1">
    <source>
        <dbReference type="SAM" id="MobiDB-lite"/>
    </source>
</evidence>
<feature type="region of interest" description="Disordered" evidence="1">
    <location>
        <begin position="68"/>
        <end position="126"/>
    </location>
</feature>
<dbReference type="RefSeq" id="XP_053021649.1">
    <property type="nucleotide sequence ID" value="XM_053170460.1"/>
</dbReference>
<feature type="compositionally biased region" description="Polar residues" evidence="1">
    <location>
        <begin position="142"/>
        <end position="154"/>
    </location>
</feature>
<feature type="compositionally biased region" description="Low complexity" evidence="1">
    <location>
        <begin position="358"/>
        <end position="380"/>
    </location>
</feature>
<dbReference type="Proteomes" id="UP001164743">
    <property type="component" value="Chromosome 6A"/>
</dbReference>
<gene>
    <name evidence="2" type="ORF">PtA15_6A724</name>
</gene>
<evidence type="ECO:0000313" key="3">
    <source>
        <dbReference type="Proteomes" id="UP001164743"/>
    </source>
</evidence>
<reference evidence="2" key="1">
    <citation type="submission" date="2022-10" db="EMBL/GenBank/DDBJ databases">
        <title>Puccinia triticina Genome sequencing and assembly.</title>
        <authorList>
            <person name="Li C."/>
        </authorList>
    </citation>
    <scope>NUCLEOTIDE SEQUENCE</scope>
    <source>
        <strain evidence="2">Pt15</strain>
    </source>
</reference>
<feature type="compositionally biased region" description="Polar residues" evidence="1">
    <location>
        <begin position="395"/>
        <end position="408"/>
    </location>
</feature>